<accession>A0A7C8HYU7</accession>
<feature type="transmembrane region" description="Helical" evidence="1">
    <location>
        <begin position="50"/>
        <end position="71"/>
    </location>
</feature>
<organism evidence="2 3">
    <name type="scientific">Massariosphaeria phaeospora</name>
    <dbReference type="NCBI Taxonomy" id="100035"/>
    <lineage>
        <taxon>Eukaryota</taxon>
        <taxon>Fungi</taxon>
        <taxon>Dikarya</taxon>
        <taxon>Ascomycota</taxon>
        <taxon>Pezizomycotina</taxon>
        <taxon>Dothideomycetes</taxon>
        <taxon>Pleosporomycetidae</taxon>
        <taxon>Pleosporales</taxon>
        <taxon>Pleosporales incertae sedis</taxon>
        <taxon>Massariosphaeria</taxon>
    </lineage>
</organism>
<keyword evidence="1" id="KW-1133">Transmembrane helix</keyword>
<dbReference type="EMBL" id="JAADJZ010000033">
    <property type="protein sequence ID" value="KAF2865497.1"/>
    <property type="molecule type" value="Genomic_DNA"/>
</dbReference>
<dbReference type="Proteomes" id="UP000481861">
    <property type="component" value="Unassembled WGS sequence"/>
</dbReference>
<evidence type="ECO:0000256" key="1">
    <source>
        <dbReference type="SAM" id="Phobius"/>
    </source>
</evidence>
<keyword evidence="3" id="KW-1185">Reference proteome</keyword>
<evidence type="ECO:0000313" key="2">
    <source>
        <dbReference type="EMBL" id="KAF2865497.1"/>
    </source>
</evidence>
<name>A0A7C8HYU7_9PLEO</name>
<protein>
    <submittedName>
        <fullName evidence="2">Uncharacterized protein</fullName>
    </submittedName>
</protein>
<proteinExistence type="predicted"/>
<gene>
    <name evidence="2" type="ORF">BDV95DRAFT_586522</name>
</gene>
<keyword evidence="1" id="KW-0812">Transmembrane</keyword>
<keyword evidence="1" id="KW-0472">Membrane</keyword>
<sequence length="76" mass="8493">MALRCVALRSTAIRWSVANCSITMGETVSGAVWSVEWRKGFKQDERTRSVAGALLLPGYLVVVLSFFLLLLRPKCY</sequence>
<dbReference type="AlphaFoldDB" id="A0A7C8HYU7"/>
<reference evidence="2 3" key="1">
    <citation type="submission" date="2020-01" db="EMBL/GenBank/DDBJ databases">
        <authorList>
            <consortium name="DOE Joint Genome Institute"/>
            <person name="Haridas S."/>
            <person name="Albert R."/>
            <person name="Binder M."/>
            <person name="Bloem J."/>
            <person name="Labutti K."/>
            <person name="Salamov A."/>
            <person name="Andreopoulos B."/>
            <person name="Baker S.E."/>
            <person name="Barry K."/>
            <person name="Bills G."/>
            <person name="Bluhm B.H."/>
            <person name="Cannon C."/>
            <person name="Castanera R."/>
            <person name="Culley D.E."/>
            <person name="Daum C."/>
            <person name="Ezra D."/>
            <person name="Gonzalez J.B."/>
            <person name="Henrissat B."/>
            <person name="Kuo A."/>
            <person name="Liang C."/>
            <person name="Lipzen A."/>
            <person name="Lutzoni F."/>
            <person name="Magnuson J."/>
            <person name="Mondo S."/>
            <person name="Nolan M."/>
            <person name="Ohm R."/>
            <person name="Pangilinan J."/>
            <person name="Park H.-J.H."/>
            <person name="Ramirez L."/>
            <person name="Alfaro M."/>
            <person name="Sun H."/>
            <person name="Tritt A."/>
            <person name="Yoshinaga Y."/>
            <person name="Zwiers L.-H.L."/>
            <person name="Turgeon B.G."/>
            <person name="Goodwin S.B."/>
            <person name="Spatafora J.W."/>
            <person name="Crous P.W."/>
            <person name="Grigoriev I.V."/>
        </authorList>
    </citation>
    <scope>NUCLEOTIDE SEQUENCE [LARGE SCALE GENOMIC DNA]</scope>
    <source>
        <strain evidence="2 3">CBS 611.86</strain>
    </source>
</reference>
<comment type="caution">
    <text evidence="2">The sequence shown here is derived from an EMBL/GenBank/DDBJ whole genome shotgun (WGS) entry which is preliminary data.</text>
</comment>
<evidence type="ECO:0000313" key="3">
    <source>
        <dbReference type="Proteomes" id="UP000481861"/>
    </source>
</evidence>